<dbReference type="InterPro" id="IPR037066">
    <property type="entry name" value="Plug_dom_sf"/>
</dbReference>
<evidence type="ECO:0000256" key="12">
    <source>
        <dbReference type="ARBA" id="ARBA00023170"/>
    </source>
</evidence>
<keyword evidence="9" id="KW-0406">Ion transport</keyword>
<feature type="domain" description="TonB-dependent receptor plug" evidence="18">
    <location>
        <begin position="132"/>
        <end position="231"/>
    </location>
</feature>
<keyword evidence="6 14" id="KW-0812">Transmembrane</keyword>
<evidence type="ECO:0000256" key="16">
    <source>
        <dbReference type="SAM" id="SignalP"/>
    </source>
</evidence>
<keyword evidence="13 14" id="KW-0998">Cell outer membrane</keyword>
<comment type="subcellular location">
    <subcellularLocation>
        <location evidence="1 14">Cell outer membrane</location>
        <topology evidence="1 14">Multi-pass membrane protein</topology>
    </subcellularLocation>
</comment>
<evidence type="ECO:0000259" key="17">
    <source>
        <dbReference type="Pfam" id="PF00593"/>
    </source>
</evidence>
<feature type="signal peptide" evidence="16">
    <location>
        <begin position="1"/>
        <end position="19"/>
    </location>
</feature>
<keyword evidence="11 14" id="KW-0472">Membrane</keyword>
<evidence type="ECO:0000256" key="9">
    <source>
        <dbReference type="ARBA" id="ARBA00023065"/>
    </source>
</evidence>
<organism evidence="19 20">
    <name type="scientific">Chryseolinea lacunae</name>
    <dbReference type="NCBI Taxonomy" id="2801331"/>
    <lineage>
        <taxon>Bacteria</taxon>
        <taxon>Pseudomonadati</taxon>
        <taxon>Bacteroidota</taxon>
        <taxon>Cytophagia</taxon>
        <taxon>Cytophagales</taxon>
        <taxon>Fulvivirgaceae</taxon>
        <taxon>Chryseolinea</taxon>
    </lineage>
</organism>
<dbReference type="Pfam" id="PF00593">
    <property type="entry name" value="TonB_dep_Rec_b-barrel"/>
    <property type="match status" value="1"/>
</dbReference>
<gene>
    <name evidence="19" type="ORF">JI741_21935</name>
</gene>
<dbReference type="PANTHER" id="PTHR32552">
    <property type="entry name" value="FERRICHROME IRON RECEPTOR-RELATED"/>
    <property type="match status" value="1"/>
</dbReference>
<dbReference type="InterPro" id="IPR010105">
    <property type="entry name" value="TonB_sidphr_rcpt"/>
</dbReference>
<evidence type="ECO:0000256" key="1">
    <source>
        <dbReference type="ARBA" id="ARBA00004571"/>
    </source>
</evidence>
<sequence length="799" mass="88117">MNKLFTTLVFIFLAGFAYAQTGIIKGTVSTSDGKPAEHVNVAVKGVNKGTTSDSHGKFEIRKVTAGSHVIVASFVGFNPVEQPVDVREGETATVAFVLNETSAQLSEIVVSGERDRYKADVASSSLRLQSSLLETPQNIQIVTGEVLKDQQVISMSDGLIRNVSGAVRSEHWGDLYANISARGSQIQAFRNGFNVVNSYWGPLTEDMSFVDHIEFVKGPAGFMLSSGDPSGLYNVVTKKPTGVTKGEASLTTGSYGLFRTTLDLDGKLSKDGRVLYRLNLSAQNKNSHRANEYNDRYVIAPVISYQVDESTKLTFEYNYQRANMSNVGSFYVFSKEGYESFPVDYTTLPAGMPGTAINDHSFYLNLQHDLNENWKLTAQVARFIYGQVGTSMWPTVVNQDGTYVRNIGVWDAKSNMSMAQLFVNGEVNTGSVRHRILGGLDIARKEYMADWGQSFNLDSIDNPFDPANPYLGVPITGFPNFDRTTPLAQRAQLSSGLLNQQYYSAYLQDELGFLENRVRLTLAGRYTDLSQSAYGGSPDKAKHFTPRAGLSVSVNKQISVYALYDQAFIPQTGVLRGGGKVQPITGNNMEVGIKKDWLNGWNTTLSAYYILKNNELTADPTNPNSGLSIELGQKRAKGIEFDLRGTILPGLNLIANYAYTDSRVIKVAEGVTYPEAGSLVPGFAKHTVNTWLTYKIQSGALKGIGVSGGYTALLDRATYWEAAPDPTKEMKDYFKLDAGLFWEQDRVRIGVNVFNVLNRYLYSGSYESWMTDADGVASPLYSWQTEAPRNFRLSVSYKF</sequence>
<evidence type="ECO:0000259" key="18">
    <source>
        <dbReference type="Pfam" id="PF07715"/>
    </source>
</evidence>
<evidence type="ECO:0000313" key="19">
    <source>
        <dbReference type="EMBL" id="MBL0743908.1"/>
    </source>
</evidence>
<evidence type="ECO:0000256" key="10">
    <source>
        <dbReference type="ARBA" id="ARBA00023077"/>
    </source>
</evidence>
<accession>A0ABS1KXH7</accession>
<evidence type="ECO:0000256" key="6">
    <source>
        <dbReference type="ARBA" id="ARBA00022692"/>
    </source>
</evidence>
<evidence type="ECO:0000256" key="8">
    <source>
        <dbReference type="ARBA" id="ARBA00023004"/>
    </source>
</evidence>
<dbReference type="PROSITE" id="PS52016">
    <property type="entry name" value="TONB_DEPENDENT_REC_3"/>
    <property type="match status" value="1"/>
</dbReference>
<keyword evidence="7 16" id="KW-0732">Signal</keyword>
<evidence type="ECO:0000256" key="15">
    <source>
        <dbReference type="RuleBase" id="RU003357"/>
    </source>
</evidence>
<keyword evidence="3 14" id="KW-0813">Transport</keyword>
<evidence type="ECO:0000256" key="7">
    <source>
        <dbReference type="ARBA" id="ARBA00022729"/>
    </source>
</evidence>
<dbReference type="RefSeq" id="WP_202013498.1">
    <property type="nucleotide sequence ID" value="NZ_JAERRB010000008.1"/>
</dbReference>
<dbReference type="EMBL" id="JAERRB010000008">
    <property type="protein sequence ID" value="MBL0743908.1"/>
    <property type="molecule type" value="Genomic_DNA"/>
</dbReference>
<keyword evidence="4 14" id="KW-1134">Transmembrane beta strand</keyword>
<name>A0ABS1KXH7_9BACT</name>
<evidence type="ECO:0000256" key="4">
    <source>
        <dbReference type="ARBA" id="ARBA00022452"/>
    </source>
</evidence>
<dbReference type="CDD" id="cd01347">
    <property type="entry name" value="ligand_gated_channel"/>
    <property type="match status" value="1"/>
</dbReference>
<dbReference type="Pfam" id="PF13715">
    <property type="entry name" value="CarbopepD_reg_2"/>
    <property type="match status" value="1"/>
</dbReference>
<keyword evidence="10 15" id="KW-0798">TonB box</keyword>
<dbReference type="InterPro" id="IPR008969">
    <property type="entry name" value="CarboxyPept-like_regulatory"/>
</dbReference>
<feature type="chain" id="PRO_5046702785" evidence="16">
    <location>
        <begin position="20"/>
        <end position="799"/>
    </location>
</feature>
<reference evidence="19 20" key="1">
    <citation type="submission" date="2021-01" db="EMBL/GenBank/DDBJ databases">
        <title>Chryseolinea sp. Jin1 Genome sequencing and assembly.</title>
        <authorList>
            <person name="Kim I."/>
        </authorList>
    </citation>
    <scope>NUCLEOTIDE SEQUENCE [LARGE SCALE GENOMIC DNA]</scope>
    <source>
        <strain evidence="19 20">Jin1</strain>
    </source>
</reference>
<dbReference type="NCBIfam" id="TIGR01783">
    <property type="entry name" value="TonB-siderophor"/>
    <property type="match status" value="1"/>
</dbReference>
<dbReference type="Gene3D" id="2.170.130.10">
    <property type="entry name" value="TonB-dependent receptor, plug domain"/>
    <property type="match status" value="1"/>
</dbReference>
<dbReference type="Pfam" id="PF07715">
    <property type="entry name" value="Plug"/>
    <property type="match status" value="1"/>
</dbReference>
<dbReference type="PANTHER" id="PTHR32552:SF68">
    <property type="entry name" value="FERRICHROME OUTER MEMBRANE TRANSPORTER_PHAGE RECEPTOR"/>
    <property type="match status" value="1"/>
</dbReference>
<dbReference type="Proteomes" id="UP000613030">
    <property type="component" value="Unassembled WGS sequence"/>
</dbReference>
<dbReference type="InterPro" id="IPR000531">
    <property type="entry name" value="Beta-barrel_TonB"/>
</dbReference>
<keyword evidence="12 19" id="KW-0675">Receptor</keyword>
<dbReference type="SUPFAM" id="SSF56935">
    <property type="entry name" value="Porins"/>
    <property type="match status" value="1"/>
</dbReference>
<proteinExistence type="inferred from homology"/>
<dbReference type="Gene3D" id="2.40.170.20">
    <property type="entry name" value="TonB-dependent receptor, beta-barrel domain"/>
    <property type="match status" value="1"/>
</dbReference>
<comment type="similarity">
    <text evidence="2 14 15">Belongs to the TonB-dependent receptor family.</text>
</comment>
<dbReference type="InterPro" id="IPR039426">
    <property type="entry name" value="TonB-dep_rcpt-like"/>
</dbReference>
<feature type="domain" description="TonB-dependent receptor-like beta-barrel" evidence="17">
    <location>
        <begin position="308"/>
        <end position="756"/>
    </location>
</feature>
<keyword evidence="5" id="KW-0410">Iron transport</keyword>
<dbReference type="PROSITE" id="PS01156">
    <property type="entry name" value="TONB_DEPENDENT_REC_2"/>
    <property type="match status" value="1"/>
</dbReference>
<comment type="caution">
    <text evidence="19">The sequence shown here is derived from an EMBL/GenBank/DDBJ whole genome shotgun (WGS) entry which is preliminary data.</text>
</comment>
<dbReference type="InterPro" id="IPR036942">
    <property type="entry name" value="Beta-barrel_TonB_sf"/>
</dbReference>
<evidence type="ECO:0000256" key="2">
    <source>
        <dbReference type="ARBA" id="ARBA00009810"/>
    </source>
</evidence>
<evidence type="ECO:0000256" key="14">
    <source>
        <dbReference type="PROSITE-ProRule" id="PRU01360"/>
    </source>
</evidence>
<dbReference type="SUPFAM" id="SSF49464">
    <property type="entry name" value="Carboxypeptidase regulatory domain-like"/>
    <property type="match status" value="1"/>
</dbReference>
<keyword evidence="8" id="KW-0408">Iron</keyword>
<evidence type="ECO:0000256" key="3">
    <source>
        <dbReference type="ARBA" id="ARBA00022448"/>
    </source>
</evidence>
<dbReference type="Gene3D" id="2.60.40.1120">
    <property type="entry name" value="Carboxypeptidase-like, regulatory domain"/>
    <property type="match status" value="1"/>
</dbReference>
<dbReference type="InterPro" id="IPR010917">
    <property type="entry name" value="TonB_rcpt_CS"/>
</dbReference>
<protein>
    <submittedName>
        <fullName evidence="19">TonB-dependent receptor</fullName>
    </submittedName>
</protein>
<evidence type="ECO:0000256" key="5">
    <source>
        <dbReference type="ARBA" id="ARBA00022496"/>
    </source>
</evidence>
<dbReference type="InterPro" id="IPR012910">
    <property type="entry name" value="Plug_dom"/>
</dbReference>
<evidence type="ECO:0000256" key="11">
    <source>
        <dbReference type="ARBA" id="ARBA00023136"/>
    </source>
</evidence>
<keyword evidence="20" id="KW-1185">Reference proteome</keyword>
<evidence type="ECO:0000256" key="13">
    <source>
        <dbReference type="ARBA" id="ARBA00023237"/>
    </source>
</evidence>
<evidence type="ECO:0000313" key="20">
    <source>
        <dbReference type="Proteomes" id="UP000613030"/>
    </source>
</evidence>